<dbReference type="Pfam" id="PF01764">
    <property type="entry name" value="Lipase_3"/>
    <property type="match status" value="1"/>
</dbReference>
<dbReference type="GO" id="GO:0009507">
    <property type="term" value="C:chloroplast"/>
    <property type="evidence" value="ECO:0007669"/>
    <property type="project" value="UniProtKB-SubCell"/>
</dbReference>
<dbReference type="GO" id="GO:0047714">
    <property type="term" value="F:galactolipase activity"/>
    <property type="evidence" value="ECO:0007669"/>
    <property type="project" value="UniProtKB-ARBA"/>
</dbReference>
<keyword evidence="6" id="KW-0809">Transit peptide</keyword>
<dbReference type="Proteomes" id="UP000436088">
    <property type="component" value="Unassembled WGS sequence"/>
</dbReference>
<dbReference type="InterPro" id="IPR002921">
    <property type="entry name" value="Fungal_lipase-type"/>
</dbReference>
<evidence type="ECO:0000256" key="3">
    <source>
        <dbReference type="ARBA" id="ARBA00022528"/>
    </source>
</evidence>
<evidence type="ECO:0000256" key="8">
    <source>
        <dbReference type="ARBA" id="ARBA00023098"/>
    </source>
</evidence>
<dbReference type="SUPFAM" id="SSF53474">
    <property type="entry name" value="alpha/beta-Hydrolases"/>
    <property type="match status" value="1"/>
</dbReference>
<dbReference type="InterPro" id="IPR029058">
    <property type="entry name" value="AB_hydrolase_fold"/>
</dbReference>
<name>A0A6A3BF43_HIBSY</name>
<evidence type="ECO:0000313" key="10">
    <source>
        <dbReference type="EMBL" id="KAE8715243.1"/>
    </source>
</evidence>
<keyword evidence="4" id="KW-0934">Plastid</keyword>
<comment type="subcellular location">
    <subcellularLocation>
        <location evidence="1">Plastid</location>
        <location evidence="1">Chloroplast</location>
    </subcellularLocation>
</comment>
<evidence type="ECO:0000256" key="4">
    <source>
        <dbReference type="ARBA" id="ARBA00022640"/>
    </source>
</evidence>
<evidence type="ECO:0000256" key="2">
    <source>
        <dbReference type="ARBA" id="ARBA00010701"/>
    </source>
</evidence>
<organism evidence="10 11">
    <name type="scientific">Hibiscus syriacus</name>
    <name type="common">Rose of Sharon</name>
    <dbReference type="NCBI Taxonomy" id="106335"/>
    <lineage>
        <taxon>Eukaryota</taxon>
        <taxon>Viridiplantae</taxon>
        <taxon>Streptophyta</taxon>
        <taxon>Embryophyta</taxon>
        <taxon>Tracheophyta</taxon>
        <taxon>Spermatophyta</taxon>
        <taxon>Magnoliopsida</taxon>
        <taxon>eudicotyledons</taxon>
        <taxon>Gunneridae</taxon>
        <taxon>Pentapetalae</taxon>
        <taxon>rosids</taxon>
        <taxon>malvids</taxon>
        <taxon>Malvales</taxon>
        <taxon>Malvaceae</taxon>
        <taxon>Malvoideae</taxon>
        <taxon>Hibiscus</taxon>
    </lineage>
</organism>
<evidence type="ECO:0000256" key="6">
    <source>
        <dbReference type="ARBA" id="ARBA00022946"/>
    </source>
</evidence>
<evidence type="ECO:0000256" key="7">
    <source>
        <dbReference type="ARBA" id="ARBA00022963"/>
    </source>
</evidence>
<evidence type="ECO:0000259" key="9">
    <source>
        <dbReference type="Pfam" id="PF01764"/>
    </source>
</evidence>
<keyword evidence="8" id="KW-0443">Lipid metabolism</keyword>
<dbReference type="GO" id="GO:0008970">
    <property type="term" value="F:phospholipase A1 activity"/>
    <property type="evidence" value="ECO:0007669"/>
    <property type="project" value="UniProtKB-ARBA"/>
</dbReference>
<dbReference type="AlphaFoldDB" id="A0A6A3BF43"/>
<keyword evidence="3" id="KW-0150">Chloroplast</keyword>
<dbReference type="Gene3D" id="3.40.50.1820">
    <property type="entry name" value="alpha/beta hydrolase"/>
    <property type="match status" value="1"/>
</dbReference>
<dbReference type="PANTHER" id="PTHR31403">
    <property type="entry name" value="PHOSPHOLIPASE A1-IBETA2, CHLOROPLASTIC"/>
    <property type="match status" value="1"/>
</dbReference>
<dbReference type="GO" id="GO:0016042">
    <property type="term" value="P:lipid catabolic process"/>
    <property type="evidence" value="ECO:0007669"/>
    <property type="project" value="UniProtKB-KW"/>
</dbReference>
<dbReference type="EMBL" id="VEPZ02000865">
    <property type="protein sequence ID" value="KAE8715243.1"/>
    <property type="molecule type" value="Genomic_DNA"/>
</dbReference>
<protein>
    <submittedName>
        <fullName evidence="10">Phospholipase A(1) DAD1</fullName>
    </submittedName>
</protein>
<sequence>MRVAAIGVTVKPCTWPTPTIPKLTPYSAPSTAIDPLKLNVTEFSHGSHSNSAKLAKDWMEYQGISKWQGLLDPFDNILRSEILKYGRFVEATYRSFDFDPSSPTYATSKFPKNSILTRSCIGDTGYKPTKHLRATSGIQLPTWIDRESTWISTQSSWIGYVAVCHDKEELARLGRRDVVIAFRGTATCLEWLENLRATLTCLPNDMSSVGPKGDGAKVESGFLSLYTSDSDTCPSLQHMVREEVGRVLQMYGNEPLSITITGHSLGAALATLAAYDIKSTFGNAPMVTVISFGGPRVGNQSFSCELEKSGTKILRIVNSDDVITKVPGFVIDSNETVEANKEAGLPGWVEKRVRETELVYAEVGQELRLSSKECPQLSKEGVVSCHDLSTYLHLVNGFVGSNCPFRATALRVLYKHHPQKLAKLSMLCPLIALVEIRTSVGLRDFLSWVEAVVAVISYEMSFSYSSCFVRGFGCLDEFPDFVPGAIILQAQFPRKKDFQDKHQSGFKLQLGVGLCFQSGLRFRKCYFNFIPGSWVDRRSTKHPWEHLQAFGPSHNQPTMEVKLKFRTDQLELEIGKLQRNVQHQSFAFKV</sequence>
<comment type="caution">
    <text evidence="10">The sequence shown here is derived from an EMBL/GenBank/DDBJ whole genome shotgun (WGS) entry which is preliminary data.</text>
</comment>
<evidence type="ECO:0000256" key="5">
    <source>
        <dbReference type="ARBA" id="ARBA00022801"/>
    </source>
</evidence>
<dbReference type="PANTHER" id="PTHR31403:SF8">
    <property type="entry name" value="PHOSPHOLIPASE A(1) DAD1, CHLOROPLASTIC-LIKE"/>
    <property type="match status" value="1"/>
</dbReference>
<keyword evidence="7" id="KW-0442">Lipid degradation</keyword>
<keyword evidence="11" id="KW-1185">Reference proteome</keyword>
<evidence type="ECO:0000313" key="11">
    <source>
        <dbReference type="Proteomes" id="UP000436088"/>
    </source>
</evidence>
<keyword evidence="5" id="KW-0378">Hydrolase</keyword>
<evidence type="ECO:0000256" key="1">
    <source>
        <dbReference type="ARBA" id="ARBA00004229"/>
    </source>
</evidence>
<comment type="similarity">
    <text evidence="2">Belongs to the AB hydrolase superfamily. Lipase family.</text>
</comment>
<accession>A0A6A3BF43</accession>
<proteinExistence type="inferred from homology"/>
<gene>
    <name evidence="10" type="ORF">F3Y22_tig00110185pilonHSYRG00024</name>
</gene>
<reference evidence="10" key="1">
    <citation type="submission" date="2019-09" db="EMBL/GenBank/DDBJ databases">
        <title>Draft genome information of white flower Hibiscus syriacus.</title>
        <authorList>
            <person name="Kim Y.-M."/>
        </authorList>
    </citation>
    <scope>NUCLEOTIDE SEQUENCE [LARGE SCALE GENOMIC DNA]</scope>
    <source>
        <strain evidence="10">YM2019G1</strain>
    </source>
</reference>
<feature type="domain" description="Fungal lipase-type" evidence="9">
    <location>
        <begin position="179"/>
        <end position="329"/>
    </location>
</feature>
<dbReference type="CDD" id="cd00519">
    <property type="entry name" value="Lipase_3"/>
    <property type="match status" value="1"/>
</dbReference>